<dbReference type="PANTHER" id="PTHR30572:SF18">
    <property type="entry name" value="ABC-TYPE MACROLIDE FAMILY EXPORT SYSTEM PERMEASE COMPONENT 2"/>
    <property type="match status" value="1"/>
</dbReference>
<feature type="transmembrane region" description="Helical" evidence="6">
    <location>
        <begin position="375"/>
        <end position="399"/>
    </location>
</feature>
<dbReference type="InterPro" id="IPR003838">
    <property type="entry name" value="ABC3_permease_C"/>
</dbReference>
<evidence type="ECO:0000256" key="4">
    <source>
        <dbReference type="ARBA" id="ARBA00022989"/>
    </source>
</evidence>
<feature type="transmembrane region" description="Helical" evidence="6">
    <location>
        <begin position="15"/>
        <end position="36"/>
    </location>
</feature>
<comment type="caution">
    <text evidence="9">The sequence shown here is derived from an EMBL/GenBank/DDBJ whole genome shotgun (WGS) entry which is preliminary data.</text>
</comment>
<sequence>MMLKDLYSLFRRHKMAMFLNVAGLAVAFAAFVAILIQVRFERNFDRCYPTSDRLFRVNLSEPGLFSVILPRGFIEEVIQSSPHIEAGTLITPTFVGRSYLSVERGGEKVGFKEYVQTCHAALPRMFGFTFVEGDPGCLAAPEKVIVPRSLADKLFGEGEPAVGRTLRAEEAVWTKTNGPTTLTIGGVYADLPENTQLPNAVYTAIDPDCDSDNFSSSNYVCYLLLDNAASAADVADNFNRHFDFAKIKAPDERVQLTPLTDIYYRNETSGGRVFRGGDREVTLLLLGVAFLIIVVAAINYTNFCTALTPLRVKGVNIRKVLGSSDAALRRMFLAESVVVSLLAWGLGLLVVYFLRRAEALPFIEADLSLVENLPVVALSGAIAAATGLVAGLYPAYYVVSFPPALALKGSFGLSRVGKRLRVALIGVQFVISIVLIIGAAFVRLQNDYMRRFSQGFDKDQVAIVELNATLYNQHRDTYVSRLKEYPGIEDVAFAMQRIGASDSYSTTTGACHGQEFSFFYVTASPNILRTLGIPVVEGRDFTEADARSGEYSYIFNRTAREALDMRAGERLETYSSGQVIGFTDDLKISSLRGGEDKIGFVVGYNYPMPVSYIRLKAGTDIAAAVAHIRSVVRDLDPAYPFDIEFYDEIFDQLYHKEENLRSLVTVFSLLAIVLSLVGVFGLVVFETQYRRKEIGIRKVHGATVGDILWMFNKTYLTIVCVCFAIAAPVAWVGVRKWLESFAYQTPMYAWVFLLAFLLVAAITLLTVSYQNWRSANENPVNSIKSE</sequence>
<feature type="domain" description="ABC3 transporter permease C-terminal" evidence="7">
    <location>
        <begin position="666"/>
        <end position="779"/>
    </location>
</feature>
<dbReference type="InterPro" id="IPR025857">
    <property type="entry name" value="MacB_PCD"/>
</dbReference>
<evidence type="ECO:0000256" key="3">
    <source>
        <dbReference type="ARBA" id="ARBA00022692"/>
    </source>
</evidence>
<dbReference type="Pfam" id="PF12704">
    <property type="entry name" value="MacB_PCD"/>
    <property type="match status" value="2"/>
</dbReference>
<evidence type="ECO:0000256" key="5">
    <source>
        <dbReference type="ARBA" id="ARBA00023136"/>
    </source>
</evidence>
<dbReference type="Proteomes" id="UP000823847">
    <property type="component" value="Unassembled WGS sequence"/>
</dbReference>
<dbReference type="EMBL" id="DXEN01000071">
    <property type="protein sequence ID" value="HIX86771.1"/>
    <property type="molecule type" value="Genomic_DNA"/>
</dbReference>
<evidence type="ECO:0000256" key="6">
    <source>
        <dbReference type="SAM" id="Phobius"/>
    </source>
</evidence>
<dbReference type="PANTHER" id="PTHR30572">
    <property type="entry name" value="MEMBRANE COMPONENT OF TRANSPORTER-RELATED"/>
    <property type="match status" value="1"/>
</dbReference>
<organism evidence="9 10">
    <name type="scientific">Candidatus Parabacteroides intestinigallinarum</name>
    <dbReference type="NCBI Taxonomy" id="2838722"/>
    <lineage>
        <taxon>Bacteria</taxon>
        <taxon>Pseudomonadati</taxon>
        <taxon>Bacteroidota</taxon>
        <taxon>Bacteroidia</taxon>
        <taxon>Bacteroidales</taxon>
        <taxon>Tannerellaceae</taxon>
        <taxon>Parabacteroides</taxon>
    </lineage>
</organism>
<evidence type="ECO:0000259" key="8">
    <source>
        <dbReference type="Pfam" id="PF12704"/>
    </source>
</evidence>
<gene>
    <name evidence="9" type="ORF">H9848_09235</name>
</gene>
<keyword evidence="2" id="KW-1003">Cell membrane</keyword>
<evidence type="ECO:0000256" key="1">
    <source>
        <dbReference type="ARBA" id="ARBA00004651"/>
    </source>
</evidence>
<feature type="transmembrane region" description="Helical" evidence="6">
    <location>
        <begin position="281"/>
        <end position="300"/>
    </location>
</feature>
<dbReference type="InterPro" id="IPR050250">
    <property type="entry name" value="Macrolide_Exporter_MacB"/>
</dbReference>
<dbReference type="GO" id="GO:0005886">
    <property type="term" value="C:plasma membrane"/>
    <property type="evidence" value="ECO:0007669"/>
    <property type="project" value="UniProtKB-SubCell"/>
</dbReference>
<feature type="domain" description="MacB-like periplasmic core" evidence="8">
    <location>
        <begin position="425"/>
        <end position="630"/>
    </location>
</feature>
<keyword evidence="5 6" id="KW-0472">Membrane</keyword>
<keyword evidence="4 6" id="KW-1133">Transmembrane helix</keyword>
<evidence type="ECO:0000259" key="7">
    <source>
        <dbReference type="Pfam" id="PF02687"/>
    </source>
</evidence>
<feature type="transmembrane region" description="Helical" evidence="6">
    <location>
        <begin position="746"/>
        <end position="769"/>
    </location>
</feature>
<dbReference type="Pfam" id="PF02687">
    <property type="entry name" value="FtsX"/>
    <property type="match status" value="2"/>
</dbReference>
<reference evidence="9" key="2">
    <citation type="submission" date="2021-04" db="EMBL/GenBank/DDBJ databases">
        <authorList>
            <person name="Gilroy R."/>
        </authorList>
    </citation>
    <scope>NUCLEOTIDE SEQUENCE</scope>
    <source>
        <strain evidence="9">ChiHecec2B26-12326</strain>
    </source>
</reference>
<feature type="transmembrane region" description="Helical" evidence="6">
    <location>
        <begin position="331"/>
        <end position="354"/>
    </location>
</feature>
<feature type="domain" description="MacB-like periplasmic core" evidence="8">
    <location>
        <begin position="18"/>
        <end position="237"/>
    </location>
</feature>
<evidence type="ECO:0000313" key="10">
    <source>
        <dbReference type="Proteomes" id="UP000823847"/>
    </source>
</evidence>
<evidence type="ECO:0000313" key="9">
    <source>
        <dbReference type="EMBL" id="HIX86771.1"/>
    </source>
</evidence>
<proteinExistence type="predicted"/>
<name>A0A9D2BR55_9BACT</name>
<feature type="transmembrane region" description="Helical" evidence="6">
    <location>
        <begin position="419"/>
        <end position="442"/>
    </location>
</feature>
<keyword evidence="3 6" id="KW-0812">Transmembrane</keyword>
<reference evidence="9" key="1">
    <citation type="journal article" date="2021" name="PeerJ">
        <title>Extensive microbial diversity within the chicken gut microbiome revealed by metagenomics and culture.</title>
        <authorList>
            <person name="Gilroy R."/>
            <person name="Ravi A."/>
            <person name="Getino M."/>
            <person name="Pursley I."/>
            <person name="Horton D.L."/>
            <person name="Alikhan N.F."/>
            <person name="Baker D."/>
            <person name="Gharbi K."/>
            <person name="Hall N."/>
            <person name="Watson M."/>
            <person name="Adriaenssens E.M."/>
            <person name="Foster-Nyarko E."/>
            <person name="Jarju S."/>
            <person name="Secka A."/>
            <person name="Antonio M."/>
            <person name="Oren A."/>
            <person name="Chaudhuri R.R."/>
            <person name="La Ragione R."/>
            <person name="Hildebrand F."/>
            <person name="Pallen M.J."/>
        </authorList>
    </citation>
    <scope>NUCLEOTIDE SEQUENCE</scope>
    <source>
        <strain evidence="9">ChiHecec2B26-12326</strain>
    </source>
</reference>
<evidence type="ECO:0000256" key="2">
    <source>
        <dbReference type="ARBA" id="ARBA00022475"/>
    </source>
</evidence>
<feature type="domain" description="ABC3 transporter permease C-terminal" evidence="7">
    <location>
        <begin position="288"/>
        <end position="403"/>
    </location>
</feature>
<comment type="subcellular location">
    <subcellularLocation>
        <location evidence="1">Cell membrane</location>
        <topology evidence="1">Multi-pass membrane protein</topology>
    </subcellularLocation>
</comment>
<feature type="transmembrane region" description="Helical" evidence="6">
    <location>
        <begin position="663"/>
        <end position="685"/>
    </location>
</feature>
<dbReference type="GO" id="GO:0022857">
    <property type="term" value="F:transmembrane transporter activity"/>
    <property type="evidence" value="ECO:0007669"/>
    <property type="project" value="TreeGrafter"/>
</dbReference>
<dbReference type="AlphaFoldDB" id="A0A9D2BR55"/>
<feature type="transmembrane region" description="Helical" evidence="6">
    <location>
        <begin position="715"/>
        <end position="734"/>
    </location>
</feature>
<protein>
    <submittedName>
        <fullName evidence="9">ABC transporter permease</fullName>
    </submittedName>
</protein>
<accession>A0A9D2BR55</accession>